<dbReference type="PANTHER" id="PTHR36699:SF1">
    <property type="entry name" value="L,D-TRANSPEPTIDASE YAFK-RELATED"/>
    <property type="match status" value="1"/>
</dbReference>
<dbReference type="GO" id="GO:0009252">
    <property type="term" value="P:peptidoglycan biosynthetic process"/>
    <property type="evidence" value="ECO:0007669"/>
    <property type="project" value="UniProtKB-UniPathway"/>
</dbReference>
<evidence type="ECO:0000256" key="3">
    <source>
        <dbReference type="ARBA" id="ARBA00022960"/>
    </source>
</evidence>
<evidence type="ECO:0000256" key="4">
    <source>
        <dbReference type="ARBA" id="ARBA00022984"/>
    </source>
</evidence>
<accession>A0A0F9B181</accession>
<name>A0A0F9B181_9ZZZZ</name>
<dbReference type="PANTHER" id="PTHR36699">
    <property type="entry name" value="LD-TRANSPEPTIDASE"/>
    <property type="match status" value="1"/>
</dbReference>
<dbReference type="CDD" id="cd16913">
    <property type="entry name" value="YkuD_like"/>
    <property type="match status" value="1"/>
</dbReference>
<proteinExistence type="predicted"/>
<gene>
    <name evidence="7" type="ORF">LCGC14_2506030</name>
</gene>
<keyword evidence="4" id="KW-0573">Peptidoglycan synthesis</keyword>
<keyword evidence="3" id="KW-0133">Cell shape</keyword>
<sequence>MAISRLLTPCVLALFFAASLPACGSDLLAKVDSRMPAMENSPGESLVINKVLVKKGQRRLYLMNGEKVIRSYRISLGDNPEGHKLFEGDERTPEGDYTLDWRNSGSDFYKSIHISYPSGNDREMAQNWGLDPGGSIMIHGLPNGSGDMAFAYTGLDWTNGCIAVNNQEMDEIWQLVNDGTPIRIVP</sequence>
<dbReference type="GO" id="GO:0008360">
    <property type="term" value="P:regulation of cell shape"/>
    <property type="evidence" value="ECO:0007669"/>
    <property type="project" value="UniProtKB-KW"/>
</dbReference>
<evidence type="ECO:0000256" key="1">
    <source>
        <dbReference type="ARBA" id="ARBA00004752"/>
    </source>
</evidence>
<dbReference type="SUPFAM" id="SSF141523">
    <property type="entry name" value="L,D-transpeptidase catalytic domain-like"/>
    <property type="match status" value="1"/>
</dbReference>
<dbReference type="Pfam" id="PF03734">
    <property type="entry name" value="YkuD"/>
    <property type="match status" value="1"/>
</dbReference>
<dbReference type="GO" id="GO:0016740">
    <property type="term" value="F:transferase activity"/>
    <property type="evidence" value="ECO:0007669"/>
    <property type="project" value="UniProtKB-KW"/>
</dbReference>
<keyword evidence="5" id="KW-0961">Cell wall biogenesis/degradation</keyword>
<dbReference type="InterPro" id="IPR005490">
    <property type="entry name" value="LD_TPept_cat_dom"/>
</dbReference>
<evidence type="ECO:0000256" key="2">
    <source>
        <dbReference type="ARBA" id="ARBA00022679"/>
    </source>
</evidence>
<keyword evidence="2" id="KW-0808">Transferase</keyword>
<organism evidence="7">
    <name type="scientific">marine sediment metagenome</name>
    <dbReference type="NCBI Taxonomy" id="412755"/>
    <lineage>
        <taxon>unclassified sequences</taxon>
        <taxon>metagenomes</taxon>
        <taxon>ecological metagenomes</taxon>
    </lineage>
</organism>
<dbReference type="UniPathway" id="UPA00219"/>
<comment type="caution">
    <text evidence="7">The sequence shown here is derived from an EMBL/GenBank/DDBJ whole genome shotgun (WGS) entry which is preliminary data.</text>
</comment>
<dbReference type="GO" id="GO:0071555">
    <property type="term" value="P:cell wall organization"/>
    <property type="evidence" value="ECO:0007669"/>
    <property type="project" value="UniProtKB-KW"/>
</dbReference>
<dbReference type="Gene3D" id="2.40.440.10">
    <property type="entry name" value="L,D-transpeptidase catalytic domain-like"/>
    <property type="match status" value="1"/>
</dbReference>
<feature type="domain" description="L,D-TPase catalytic" evidence="6">
    <location>
        <begin position="49"/>
        <end position="185"/>
    </location>
</feature>
<dbReference type="InterPro" id="IPR038063">
    <property type="entry name" value="Transpep_catalytic_dom"/>
</dbReference>
<comment type="pathway">
    <text evidence="1">Cell wall biogenesis; peptidoglycan biosynthesis.</text>
</comment>
<protein>
    <recommendedName>
        <fullName evidence="6">L,D-TPase catalytic domain-containing protein</fullName>
    </recommendedName>
</protein>
<dbReference type="EMBL" id="LAZR01040078">
    <property type="protein sequence ID" value="KKL15395.1"/>
    <property type="molecule type" value="Genomic_DNA"/>
</dbReference>
<evidence type="ECO:0000256" key="5">
    <source>
        <dbReference type="ARBA" id="ARBA00023316"/>
    </source>
</evidence>
<dbReference type="PROSITE" id="PS52029">
    <property type="entry name" value="LD_TPASE"/>
    <property type="match status" value="1"/>
</dbReference>
<evidence type="ECO:0000259" key="6">
    <source>
        <dbReference type="PROSITE" id="PS52029"/>
    </source>
</evidence>
<dbReference type="AlphaFoldDB" id="A0A0F9B181"/>
<reference evidence="7" key="1">
    <citation type="journal article" date="2015" name="Nature">
        <title>Complex archaea that bridge the gap between prokaryotes and eukaryotes.</title>
        <authorList>
            <person name="Spang A."/>
            <person name="Saw J.H."/>
            <person name="Jorgensen S.L."/>
            <person name="Zaremba-Niedzwiedzka K."/>
            <person name="Martijn J."/>
            <person name="Lind A.E."/>
            <person name="van Eijk R."/>
            <person name="Schleper C."/>
            <person name="Guy L."/>
            <person name="Ettema T.J."/>
        </authorList>
    </citation>
    <scope>NUCLEOTIDE SEQUENCE</scope>
</reference>
<evidence type="ECO:0000313" key="7">
    <source>
        <dbReference type="EMBL" id="KKL15395.1"/>
    </source>
</evidence>